<feature type="transmembrane region" description="Helical" evidence="6">
    <location>
        <begin position="151"/>
        <end position="168"/>
    </location>
</feature>
<gene>
    <name evidence="7" type="ORF">ABCS64_08920</name>
</gene>
<keyword evidence="3 6" id="KW-0812">Transmembrane</keyword>
<protein>
    <submittedName>
        <fullName evidence="7">MFS transporter</fullName>
    </submittedName>
</protein>
<dbReference type="SUPFAM" id="SSF103473">
    <property type="entry name" value="MFS general substrate transporter"/>
    <property type="match status" value="1"/>
</dbReference>
<dbReference type="PANTHER" id="PTHR12778:SF10">
    <property type="entry name" value="MAJOR FACILITATOR SUPERFAMILY DOMAIN-CONTAINING PROTEIN 3"/>
    <property type="match status" value="1"/>
</dbReference>
<name>A0ABV4UGZ9_9RHOO</name>
<dbReference type="RefSeq" id="WP_418891490.1">
    <property type="nucleotide sequence ID" value="NZ_JBEUWX010000002.1"/>
</dbReference>
<evidence type="ECO:0000256" key="3">
    <source>
        <dbReference type="ARBA" id="ARBA00022692"/>
    </source>
</evidence>
<evidence type="ECO:0000256" key="4">
    <source>
        <dbReference type="ARBA" id="ARBA00022989"/>
    </source>
</evidence>
<dbReference type="InterPro" id="IPR011701">
    <property type="entry name" value="MFS"/>
</dbReference>
<dbReference type="Pfam" id="PF07690">
    <property type="entry name" value="MFS_1"/>
    <property type="match status" value="1"/>
</dbReference>
<feature type="transmembrane region" description="Helical" evidence="6">
    <location>
        <begin position="82"/>
        <end position="105"/>
    </location>
</feature>
<feature type="transmembrane region" description="Helical" evidence="6">
    <location>
        <begin position="174"/>
        <end position="193"/>
    </location>
</feature>
<dbReference type="InterPro" id="IPR004752">
    <property type="entry name" value="AmpG_permease/AT-1"/>
</dbReference>
<reference evidence="8" key="1">
    <citation type="submission" date="2024-06" db="EMBL/GenBank/DDBJ databases">
        <title>Radixoralia hellwigii gen. nov., sp nov., isolated from a root canal in the human oral cavity.</title>
        <authorList>
            <person name="Bartsch S."/>
            <person name="Wittmer A."/>
            <person name="Schulz A.-K."/>
            <person name="Neumann-Schaal M."/>
            <person name="Wolf J."/>
            <person name="Gronow S."/>
            <person name="Tennert C."/>
            <person name="Haecker G."/>
            <person name="Cieplik F."/>
            <person name="Al-Ahmad A."/>
        </authorList>
    </citation>
    <scope>NUCLEOTIDE SEQUENCE [LARGE SCALE GENOMIC DNA]</scope>
    <source>
        <strain evidence="8">Wk13</strain>
    </source>
</reference>
<accession>A0ABV4UGZ9</accession>
<dbReference type="EMBL" id="JBEUWX010000002">
    <property type="protein sequence ID" value="MFA9950432.1"/>
    <property type="molecule type" value="Genomic_DNA"/>
</dbReference>
<keyword evidence="2" id="KW-0813">Transport</keyword>
<evidence type="ECO:0000256" key="5">
    <source>
        <dbReference type="ARBA" id="ARBA00023136"/>
    </source>
</evidence>
<feature type="transmembrane region" description="Helical" evidence="6">
    <location>
        <begin position="385"/>
        <end position="409"/>
    </location>
</feature>
<comment type="subcellular location">
    <subcellularLocation>
        <location evidence="1">Membrane</location>
        <topology evidence="1">Multi-pass membrane protein</topology>
    </subcellularLocation>
</comment>
<keyword evidence="4 6" id="KW-1133">Transmembrane helix</keyword>
<evidence type="ECO:0000313" key="7">
    <source>
        <dbReference type="EMBL" id="MFA9950432.1"/>
    </source>
</evidence>
<feature type="transmembrane region" description="Helical" evidence="6">
    <location>
        <begin position="228"/>
        <end position="248"/>
    </location>
</feature>
<feature type="transmembrane region" description="Helical" evidence="6">
    <location>
        <begin position="117"/>
        <end position="139"/>
    </location>
</feature>
<dbReference type="InterPro" id="IPR036259">
    <property type="entry name" value="MFS_trans_sf"/>
</dbReference>
<evidence type="ECO:0000256" key="1">
    <source>
        <dbReference type="ARBA" id="ARBA00004141"/>
    </source>
</evidence>
<evidence type="ECO:0000256" key="6">
    <source>
        <dbReference type="SAM" id="Phobius"/>
    </source>
</evidence>
<keyword evidence="8" id="KW-1185">Reference proteome</keyword>
<dbReference type="Proteomes" id="UP001574673">
    <property type="component" value="Unassembled WGS sequence"/>
</dbReference>
<feature type="transmembrane region" description="Helical" evidence="6">
    <location>
        <begin position="321"/>
        <end position="345"/>
    </location>
</feature>
<keyword evidence="5 6" id="KW-0472">Membrane</keyword>
<feature type="transmembrane region" description="Helical" evidence="6">
    <location>
        <begin position="12"/>
        <end position="39"/>
    </location>
</feature>
<dbReference type="Gene3D" id="1.20.1250.20">
    <property type="entry name" value="MFS general substrate transporter like domains"/>
    <property type="match status" value="1"/>
</dbReference>
<proteinExistence type="predicted"/>
<feature type="transmembrane region" description="Helical" evidence="6">
    <location>
        <begin position="263"/>
        <end position="283"/>
    </location>
</feature>
<sequence length="415" mass="45296">MKTADSQNICWCWYQFSFGTLNLALATPAIYLAIGLPLITRQHGWSGTEIGVFQLMGFPALFKIIMAWPVENQHDIAVTKHYVRWATLLGSAYLLVLLALAMSGIDANRWQLFTLGLLASGLSAWADIPVNALAIYLLPPEERIRAGGIRSAALCLAAILGGGLMLLAQQNWGWHAPFIFMASLLFAALWLLSTLRKTGKTAKTEHLALVPETAWLATWRDFFRQPGAWRWTLLLLGYFPFVATGWVYLKPLLLDYGFAAKEVAWIAGVGGGGCAALASLATARLVNHGTLGRSVPLCAFAGFATLVFLAAAIWHHADHRVMIVTSLLLAASMGTTASLAFSLMMEFARVRHQAVDYGLQASLFTLGRLTIPPIAGFILDRFNYVGMLAALALGALIMAMFSYIAPLILDRHKTE</sequence>
<evidence type="ECO:0000256" key="2">
    <source>
        <dbReference type="ARBA" id="ARBA00022448"/>
    </source>
</evidence>
<feature type="transmembrane region" description="Helical" evidence="6">
    <location>
        <begin position="295"/>
        <end position="315"/>
    </location>
</feature>
<comment type="caution">
    <text evidence="7">The sequence shown here is derived from an EMBL/GenBank/DDBJ whole genome shotgun (WGS) entry which is preliminary data.</text>
</comment>
<feature type="transmembrane region" description="Helical" evidence="6">
    <location>
        <begin position="51"/>
        <end position="70"/>
    </location>
</feature>
<feature type="transmembrane region" description="Helical" evidence="6">
    <location>
        <begin position="357"/>
        <end position="379"/>
    </location>
</feature>
<dbReference type="PANTHER" id="PTHR12778">
    <property type="entry name" value="SOLUTE CARRIER FAMILY 33 ACETYL-COA TRANSPORTER -RELATED"/>
    <property type="match status" value="1"/>
</dbReference>
<evidence type="ECO:0000313" key="8">
    <source>
        <dbReference type="Proteomes" id="UP001574673"/>
    </source>
</evidence>
<organism evidence="7 8">
    <name type="scientific">Dentiradicibacter hellwigii</name>
    <dbReference type="NCBI Taxonomy" id="3149053"/>
    <lineage>
        <taxon>Bacteria</taxon>
        <taxon>Pseudomonadati</taxon>
        <taxon>Pseudomonadota</taxon>
        <taxon>Betaproteobacteria</taxon>
        <taxon>Rhodocyclales</taxon>
        <taxon>Rhodocyclaceae</taxon>
        <taxon>Dentiradicibacter</taxon>
    </lineage>
</organism>